<sequence length="1068" mass="115674">MGEARQLDTDFEASAPSGPHLSQDGARDLELSPSGERFCLTANLRQAVVRFLFAIGVSAALCFLVYRFAATGLIGPTDIVSYSTFANFNPKPQFWIYRLIVYAFPFFVIVGYVLLARFGPLRSRSPGPEKRTIELVEPAPSCPADGPSWGTPARILLPAVLVVIACGARTGHADLLAIAAGVAYVVLVTVVAEVWARRNDEQRWRAISTVNGVGGAAAAVLSLWFVSAHTVVQTPAGTRSWPWLAWWLPITGIAAIGWWSARQLRGGRAARDVELTLLTVVVGAIAVFLALSVLPGQITHFQGFDDAQEMVGASLFARGYIPWRNMQFVHGLFPDVLTGILGRVIFGDSIWGIRAIHSVILIPVFWVSVYLFAVWVSRRNPWFLAPTFLVGASVLRPLLQWTSHVSQPPGVLLQWSERFIGLPLALIVLGETLRRRSAAWAVGLTLLLFAETLLVPETIVLTAPTLACVIAAELVHRRPERSLWTNLRLTRWCVGTGLAASAVCAAFLAAHGALGGLVGLFRYYVNFGPAHYMGAAIPLSGVSLDEWTKLAVSVGCVLLTVWVVAVKVARRADWEARDWVAVAAAAFMALYVEKALGRFDIIHIWQVYAAGLPLVLLWCSRLFDRVGRLLIAWWRGRDARLIRFAAPVTAVLVLVLAVGLVCYGPLRKVDGQHHLAGATEASFPRLGYVTPGAIDTDLLRDLDTSIRTYAGDDGPVYDMTNSPGYLYFLLGRVPNTRQQRPMELTAAPPPVVIYDATSIGMPIWDGITNNVRAYGPSEYILRGWTPVLRTHGVLVMARNDLVSRRVPVLTTPPQTSGLYFSGPSCRWGASPNYLPVPDSSRATTLPVHPVTPRTVVNYSGWAVDPVTHNPAAKVLIADGQRVLGMVTPSINRPDVAYDLHQPNSASGFQFNAVVDAAVHPSAYLVGTDGLAHPFPGSPPGLVAELRLPDGSQARVVPTIAGYLEVHDVNTLVGELKLPSGMTLRDYDLAMLSSTHGPGGATVALTDQPDRPDHEISATWLDQSGSHLTVRVGSCPQWYGYDPSKPLYVMQSGGPPVTSITLSAARASA</sequence>
<name>A0ABQ1C371_9MYCO</name>
<keyword evidence="2" id="KW-0472">Membrane</keyword>
<feature type="transmembrane region" description="Helical" evidence="2">
    <location>
        <begin position="550"/>
        <end position="569"/>
    </location>
</feature>
<feature type="transmembrane region" description="Helical" evidence="2">
    <location>
        <begin position="604"/>
        <end position="623"/>
    </location>
</feature>
<feature type="transmembrane region" description="Helical" evidence="2">
    <location>
        <begin position="176"/>
        <end position="196"/>
    </location>
</feature>
<keyword evidence="4" id="KW-1185">Reference proteome</keyword>
<feature type="transmembrane region" description="Helical" evidence="2">
    <location>
        <begin position="644"/>
        <end position="666"/>
    </location>
</feature>
<reference evidence="3 4" key="1">
    <citation type="journal article" date="2019" name="Emerg. Microbes Infect.">
        <title>Comprehensive subspecies identification of 175 nontuberculous mycobacteria species based on 7547 genomic profiles.</title>
        <authorList>
            <person name="Matsumoto Y."/>
            <person name="Kinjo T."/>
            <person name="Motooka D."/>
            <person name="Nabeya D."/>
            <person name="Jung N."/>
            <person name="Uechi K."/>
            <person name="Horii T."/>
            <person name="Iida T."/>
            <person name="Fujita J."/>
            <person name="Nakamura S."/>
        </authorList>
    </citation>
    <scope>NUCLEOTIDE SEQUENCE [LARGE SCALE GENOMIC DNA]</scope>
    <source>
        <strain evidence="3 4">JCM 18565</strain>
    </source>
</reference>
<dbReference type="Proteomes" id="UP000465240">
    <property type="component" value="Unassembled WGS sequence"/>
</dbReference>
<feature type="transmembrane region" description="Helical" evidence="2">
    <location>
        <begin position="576"/>
        <end position="592"/>
    </location>
</feature>
<feature type="transmembrane region" description="Helical" evidence="2">
    <location>
        <begin position="382"/>
        <end position="399"/>
    </location>
</feature>
<feature type="transmembrane region" description="Helical" evidence="2">
    <location>
        <begin position="497"/>
        <end position="524"/>
    </location>
</feature>
<proteinExistence type="predicted"/>
<feature type="transmembrane region" description="Helical" evidence="2">
    <location>
        <begin position="153"/>
        <end position="170"/>
    </location>
</feature>
<dbReference type="EMBL" id="BLKX01000001">
    <property type="protein sequence ID" value="GFG78855.1"/>
    <property type="molecule type" value="Genomic_DNA"/>
</dbReference>
<evidence type="ECO:0000256" key="2">
    <source>
        <dbReference type="SAM" id="Phobius"/>
    </source>
</evidence>
<feature type="transmembrane region" description="Helical" evidence="2">
    <location>
        <begin position="244"/>
        <end position="261"/>
    </location>
</feature>
<feature type="transmembrane region" description="Helical" evidence="2">
    <location>
        <begin position="208"/>
        <end position="232"/>
    </location>
</feature>
<gene>
    <name evidence="3" type="ORF">MPRG_21310</name>
</gene>
<feature type="region of interest" description="Disordered" evidence="1">
    <location>
        <begin position="1"/>
        <end position="26"/>
    </location>
</feature>
<dbReference type="RefSeq" id="WP_120792584.1">
    <property type="nucleotide sequence ID" value="NZ_BLKX01000001.1"/>
</dbReference>
<organism evidence="3 4">
    <name type="scientific">Mycobacterium paragordonae</name>
    <dbReference type="NCBI Taxonomy" id="1389713"/>
    <lineage>
        <taxon>Bacteria</taxon>
        <taxon>Bacillati</taxon>
        <taxon>Actinomycetota</taxon>
        <taxon>Actinomycetes</taxon>
        <taxon>Mycobacteriales</taxon>
        <taxon>Mycobacteriaceae</taxon>
        <taxon>Mycobacterium</taxon>
    </lineage>
</organism>
<comment type="caution">
    <text evidence="3">The sequence shown here is derived from an EMBL/GenBank/DDBJ whole genome shotgun (WGS) entry which is preliminary data.</text>
</comment>
<accession>A0ABQ1C371</accession>
<feature type="transmembrane region" description="Helical" evidence="2">
    <location>
        <begin position="95"/>
        <end position="115"/>
    </location>
</feature>
<evidence type="ECO:0008006" key="5">
    <source>
        <dbReference type="Google" id="ProtNLM"/>
    </source>
</evidence>
<evidence type="ECO:0000256" key="1">
    <source>
        <dbReference type="SAM" id="MobiDB-lite"/>
    </source>
</evidence>
<keyword evidence="2" id="KW-0812">Transmembrane</keyword>
<evidence type="ECO:0000313" key="4">
    <source>
        <dbReference type="Proteomes" id="UP000465240"/>
    </source>
</evidence>
<feature type="transmembrane region" description="Helical" evidence="2">
    <location>
        <begin position="459"/>
        <end position="476"/>
    </location>
</feature>
<feature type="transmembrane region" description="Helical" evidence="2">
    <location>
        <begin position="355"/>
        <end position="375"/>
    </location>
</feature>
<feature type="transmembrane region" description="Helical" evidence="2">
    <location>
        <begin position="51"/>
        <end position="75"/>
    </location>
</feature>
<keyword evidence="2" id="KW-1133">Transmembrane helix</keyword>
<feature type="transmembrane region" description="Helical" evidence="2">
    <location>
        <begin position="273"/>
        <end position="294"/>
    </location>
</feature>
<evidence type="ECO:0000313" key="3">
    <source>
        <dbReference type="EMBL" id="GFG78855.1"/>
    </source>
</evidence>
<protein>
    <recommendedName>
        <fullName evidence="5">Arabinosyltransferase</fullName>
    </recommendedName>
</protein>